<sequence>MLIISLRKEKWKNIRGHFNFTSIKFIMNSMFEAQSWPSSKPCPSLICNSRPFQLRPFLNSKSVPFLNS</sequence>
<dbReference type="EMBL" id="KK198755">
    <property type="protein sequence ID" value="KCW81867.1"/>
    <property type="molecule type" value="Genomic_DNA"/>
</dbReference>
<dbReference type="Gramene" id="KCW81867">
    <property type="protein sequence ID" value="KCW81867"/>
    <property type="gene ID" value="EUGRSUZ_C03221"/>
</dbReference>
<dbReference type="InParanoid" id="A0A059CU10"/>
<dbReference type="AlphaFoldDB" id="A0A059CU10"/>
<evidence type="ECO:0000313" key="1">
    <source>
        <dbReference type="EMBL" id="KCW81867.1"/>
    </source>
</evidence>
<proteinExistence type="predicted"/>
<organism evidence="1">
    <name type="scientific">Eucalyptus grandis</name>
    <name type="common">Flooded gum</name>
    <dbReference type="NCBI Taxonomy" id="71139"/>
    <lineage>
        <taxon>Eukaryota</taxon>
        <taxon>Viridiplantae</taxon>
        <taxon>Streptophyta</taxon>
        <taxon>Embryophyta</taxon>
        <taxon>Tracheophyta</taxon>
        <taxon>Spermatophyta</taxon>
        <taxon>Magnoliopsida</taxon>
        <taxon>eudicotyledons</taxon>
        <taxon>Gunneridae</taxon>
        <taxon>Pentapetalae</taxon>
        <taxon>rosids</taxon>
        <taxon>malvids</taxon>
        <taxon>Myrtales</taxon>
        <taxon>Myrtaceae</taxon>
        <taxon>Myrtoideae</taxon>
        <taxon>Eucalypteae</taxon>
        <taxon>Eucalyptus</taxon>
    </lineage>
</organism>
<name>A0A059CU10_EUCGR</name>
<protein>
    <submittedName>
        <fullName evidence="1">Uncharacterized protein</fullName>
    </submittedName>
</protein>
<reference evidence="1" key="1">
    <citation type="submission" date="2013-07" db="EMBL/GenBank/DDBJ databases">
        <title>The genome of Eucalyptus grandis.</title>
        <authorList>
            <person name="Schmutz J."/>
            <person name="Hayes R."/>
            <person name="Myburg A."/>
            <person name="Tuskan G."/>
            <person name="Grattapaglia D."/>
            <person name="Rokhsar D.S."/>
        </authorList>
    </citation>
    <scope>NUCLEOTIDE SEQUENCE</scope>
    <source>
        <tissue evidence="1">Leaf extractions</tissue>
    </source>
</reference>
<accession>A0A059CU10</accession>
<gene>
    <name evidence="1" type="ORF">EUGRSUZ_C03221</name>
</gene>